<accession>A0A5B6UZ84</accession>
<dbReference type="Pfam" id="PF08240">
    <property type="entry name" value="ADH_N"/>
    <property type="match status" value="1"/>
</dbReference>
<protein>
    <submittedName>
        <fullName evidence="7">Sorbitol dehydrogenase-like</fullName>
    </submittedName>
</protein>
<gene>
    <name evidence="7" type="ORF">EPI10_026539</name>
</gene>
<dbReference type="PANTHER" id="PTHR43161:SF9">
    <property type="entry name" value="SORBITOL DEHYDROGENASE"/>
    <property type="match status" value="1"/>
</dbReference>
<evidence type="ECO:0000259" key="6">
    <source>
        <dbReference type="Pfam" id="PF08240"/>
    </source>
</evidence>
<dbReference type="GO" id="GO:0008270">
    <property type="term" value="F:zinc ion binding"/>
    <property type="evidence" value="ECO:0007669"/>
    <property type="project" value="InterPro"/>
</dbReference>
<dbReference type="InterPro" id="IPR011032">
    <property type="entry name" value="GroES-like_sf"/>
</dbReference>
<evidence type="ECO:0000256" key="4">
    <source>
        <dbReference type="ARBA" id="ARBA00022833"/>
    </source>
</evidence>
<dbReference type="Proteomes" id="UP000325315">
    <property type="component" value="Unassembled WGS sequence"/>
</dbReference>
<proteinExistence type="inferred from homology"/>
<evidence type="ECO:0000256" key="5">
    <source>
        <dbReference type="ARBA" id="ARBA00023002"/>
    </source>
</evidence>
<feature type="domain" description="Alcohol dehydrogenase-like N-terminal" evidence="6">
    <location>
        <begin position="37"/>
        <end position="134"/>
    </location>
</feature>
<dbReference type="InterPro" id="IPR002328">
    <property type="entry name" value="ADH_Zn_CS"/>
</dbReference>
<dbReference type="GO" id="GO:0016491">
    <property type="term" value="F:oxidoreductase activity"/>
    <property type="evidence" value="ECO:0007669"/>
    <property type="project" value="UniProtKB-KW"/>
</dbReference>
<dbReference type="PANTHER" id="PTHR43161">
    <property type="entry name" value="SORBITOL DEHYDROGENASE"/>
    <property type="match status" value="1"/>
</dbReference>
<comment type="caution">
    <text evidence="7">The sequence shown here is derived from an EMBL/GenBank/DDBJ whole genome shotgun (WGS) entry which is preliminary data.</text>
</comment>
<dbReference type="EMBL" id="SMMG02000009">
    <property type="protein sequence ID" value="KAA3459815.1"/>
    <property type="molecule type" value="Genomic_DNA"/>
</dbReference>
<dbReference type="PROSITE" id="PS00059">
    <property type="entry name" value="ADH_ZINC"/>
    <property type="match status" value="1"/>
</dbReference>
<keyword evidence="5" id="KW-0560">Oxidoreductase</keyword>
<organism evidence="7 8">
    <name type="scientific">Gossypium australe</name>
    <dbReference type="NCBI Taxonomy" id="47621"/>
    <lineage>
        <taxon>Eukaryota</taxon>
        <taxon>Viridiplantae</taxon>
        <taxon>Streptophyta</taxon>
        <taxon>Embryophyta</taxon>
        <taxon>Tracheophyta</taxon>
        <taxon>Spermatophyta</taxon>
        <taxon>Magnoliopsida</taxon>
        <taxon>eudicotyledons</taxon>
        <taxon>Gunneridae</taxon>
        <taxon>Pentapetalae</taxon>
        <taxon>rosids</taxon>
        <taxon>malvids</taxon>
        <taxon>Malvales</taxon>
        <taxon>Malvaceae</taxon>
        <taxon>Malvoideae</taxon>
        <taxon>Gossypium</taxon>
    </lineage>
</organism>
<evidence type="ECO:0000256" key="3">
    <source>
        <dbReference type="ARBA" id="ARBA00022723"/>
    </source>
</evidence>
<keyword evidence="8" id="KW-1185">Reference proteome</keyword>
<dbReference type="SUPFAM" id="SSF50129">
    <property type="entry name" value="GroES-like"/>
    <property type="match status" value="1"/>
</dbReference>
<comment type="cofactor">
    <cofactor evidence="1">
        <name>Zn(2+)</name>
        <dbReference type="ChEBI" id="CHEBI:29105"/>
    </cofactor>
</comment>
<evidence type="ECO:0000256" key="1">
    <source>
        <dbReference type="ARBA" id="ARBA00001947"/>
    </source>
</evidence>
<dbReference type="AlphaFoldDB" id="A0A5B6UZ84"/>
<dbReference type="Gene3D" id="3.40.50.720">
    <property type="entry name" value="NAD(P)-binding Rossmann-like Domain"/>
    <property type="match status" value="1"/>
</dbReference>
<comment type="similarity">
    <text evidence="2">Belongs to the zinc-containing alcohol dehydrogenase family.</text>
</comment>
<reference evidence="8" key="1">
    <citation type="journal article" date="2019" name="Plant Biotechnol. J.">
        <title>Genome sequencing of the Australian wild diploid species Gossypium australe highlights disease resistance and delayed gland morphogenesis.</title>
        <authorList>
            <person name="Cai Y."/>
            <person name="Cai X."/>
            <person name="Wang Q."/>
            <person name="Wang P."/>
            <person name="Zhang Y."/>
            <person name="Cai C."/>
            <person name="Xu Y."/>
            <person name="Wang K."/>
            <person name="Zhou Z."/>
            <person name="Wang C."/>
            <person name="Geng S."/>
            <person name="Li B."/>
            <person name="Dong Q."/>
            <person name="Hou Y."/>
            <person name="Wang H."/>
            <person name="Ai P."/>
            <person name="Liu Z."/>
            <person name="Yi F."/>
            <person name="Sun M."/>
            <person name="An G."/>
            <person name="Cheng J."/>
            <person name="Zhang Y."/>
            <person name="Shi Q."/>
            <person name="Xie Y."/>
            <person name="Shi X."/>
            <person name="Chang Y."/>
            <person name="Huang F."/>
            <person name="Chen Y."/>
            <person name="Hong S."/>
            <person name="Mi L."/>
            <person name="Sun Q."/>
            <person name="Zhang L."/>
            <person name="Zhou B."/>
            <person name="Peng R."/>
            <person name="Zhang X."/>
            <person name="Liu F."/>
        </authorList>
    </citation>
    <scope>NUCLEOTIDE SEQUENCE [LARGE SCALE GENOMIC DNA]</scope>
    <source>
        <strain evidence="8">cv. PA1801</strain>
    </source>
</reference>
<dbReference type="OrthoDB" id="256333at2759"/>
<dbReference type="Gene3D" id="3.90.180.10">
    <property type="entry name" value="Medium-chain alcohol dehydrogenases, catalytic domain"/>
    <property type="match status" value="1"/>
</dbReference>
<name>A0A5B6UZ84_9ROSI</name>
<sequence>MRKEGKSDQEEGEENMAAWLVGLNTLKIQPFKLPPLGPHDVRVGMKAVGICGSDALRLADYVVKEPMVIGHECAGIIEETGSEVKDLVPGDRVALEPGIGCWRCDLCKEGRYNICPDMKFFGLPPFHGSLARQVKPINLHFTLDVHPAYLCFKLPDNVSLEEGALCEPLSVAVHACSRGNISPETNVLVMGAGPIALVTLLAARAFGAPRIVTVDVDGNRLSVAKELGADGVDIPKEVETICNVM</sequence>
<keyword evidence="4" id="KW-0862">Zinc</keyword>
<dbReference type="SUPFAM" id="SSF51735">
    <property type="entry name" value="NAD(P)-binding Rossmann-fold domains"/>
    <property type="match status" value="1"/>
</dbReference>
<evidence type="ECO:0000256" key="2">
    <source>
        <dbReference type="ARBA" id="ARBA00008072"/>
    </source>
</evidence>
<evidence type="ECO:0000313" key="8">
    <source>
        <dbReference type="Proteomes" id="UP000325315"/>
    </source>
</evidence>
<keyword evidence="3" id="KW-0479">Metal-binding</keyword>
<dbReference type="InterPro" id="IPR036291">
    <property type="entry name" value="NAD(P)-bd_dom_sf"/>
</dbReference>
<dbReference type="InterPro" id="IPR013154">
    <property type="entry name" value="ADH-like_N"/>
</dbReference>
<evidence type="ECO:0000313" key="7">
    <source>
        <dbReference type="EMBL" id="KAA3459815.1"/>
    </source>
</evidence>